<organism evidence="2">
    <name type="scientific">uncultured Blastococcus sp</name>
    <dbReference type="NCBI Taxonomy" id="217144"/>
    <lineage>
        <taxon>Bacteria</taxon>
        <taxon>Bacillati</taxon>
        <taxon>Actinomycetota</taxon>
        <taxon>Actinomycetes</taxon>
        <taxon>Geodermatophilales</taxon>
        <taxon>Geodermatophilaceae</taxon>
        <taxon>Blastococcus</taxon>
        <taxon>environmental samples</taxon>
    </lineage>
</organism>
<feature type="compositionally biased region" description="Basic residues" evidence="1">
    <location>
        <begin position="1"/>
        <end position="17"/>
    </location>
</feature>
<feature type="non-terminal residue" evidence="2">
    <location>
        <position position="367"/>
    </location>
</feature>
<accession>A0A6J4H8D5</accession>
<feature type="compositionally biased region" description="Basic and acidic residues" evidence="1">
    <location>
        <begin position="70"/>
        <end position="85"/>
    </location>
</feature>
<evidence type="ECO:0000256" key="1">
    <source>
        <dbReference type="SAM" id="MobiDB-lite"/>
    </source>
</evidence>
<feature type="compositionally biased region" description="Low complexity" evidence="1">
    <location>
        <begin position="323"/>
        <end position="332"/>
    </location>
</feature>
<protein>
    <submittedName>
        <fullName evidence="2">Uncharacterized protein</fullName>
    </submittedName>
</protein>
<proteinExistence type="predicted"/>
<feature type="compositionally biased region" description="Basic and acidic residues" evidence="1">
    <location>
        <begin position="244"/>
        <end position="253"/>
    </location>
</feature>
<feature type="compositionally biased region" description="Basic residues" evidence="1">
    <location>
        <begin position="333"/>
        <end position="351"/>
    </location>
</feature>
<gene>
    <name evidence="2" type="ORF">AVDCRST_MAG52-194</name>
</gene>
<feature type="compositionally biased region" description="Basic and acidic residues" evidence="1">
    <location>
        <begin position="295"/>
        <end position="305"/>
    </location>
</feature>
<feature type="region of interest" description="Disordered" evidence="1">
    <location>
        <begin position="1"/>
        <end position="367"/>
    </location>
</feature>
<evidence type="ECO:0000313" key="2">
    <source>
        <dbReference type="EMBL" id="CAA9215455.1"/>
    </source>
</evidence>
<dbReference type="AlphaFoldDB" id="A0A6J4H8D5"/>
<feature type="non-terminal residue" evidence="2">
    <location>
        <position position="1"/>
    </location>
</feature>
<feature type="compositionally biased region" description="Basic residues" evidence="1">
    <location>
        <begin position="57"/>
        <end position="69"/>
    </location>
</feature>
<feature type="compositionally biased region" description="Low complexity" evidence="1">
    <location>
        <begin position="164"/>
        <end position="178"/>
    </location>
</feature>
<feature type="compositionally biased region" description="Low complexity" evidence="1">
    <location>
        <begin position="352"/>
        <end position="361"/>
    </location>
</feature>
<reference evidence="2" key="1">
    <citation type="submission" date="2020-02" db="EMBL/GenBank/DDBJ databases">
        <authorList>
            <person name="Meier V. D."/>
        </authorList>
    </citation>
    <scope>NUCLEOTIDE SEQUENCE</scope>
    <source>
        <strain evidence="2">AVDCRST_MAG52</strain>
    </source>
</reference>
<dbReference type="EMBL" id="CADCTN010000017">
    <property type="protein sequence ID" value="CAA9215455.1"/>
    <property type="molecule type" value="Genomic_DNA"/>
</dbReference>
<name>A0A6J4H8D5_9ACTN</name>
<feature type="compositionally biased region" description="Basic and acidic residues" evidence="1">
    <location>
        <begin position="18"/>
        <end position="47"/>
    </location>
</feature>
<feature type="compositionally biased region" description="Basic and acidic residues" evidence="1">
    <location>
        <begin position="126"/>
        <end position="141"/>
    </location>
</feature>
<feature type="compositionally biased region" description="Low complexity" evidence="1">
    <location>
        <begin position="217"/>
        <end position="232"/>
    </location>
</feature>
<feature type="compositionally biased region" description="Basic residues" evidence="1">
    <location>
        <begin position="283"/>
        <end position="294"/>
    </location>
</feature>
<sequence length="367" mass="38976">APHRRRTGPPPARHLHDRRPGGPGRERAGGPDGGTRRCLDPTADRGVRQCGRPGRGGAHRSSTRSRSARRHDEPRPRFGGAERRHGGLGLGAPPAARQPGDRAPDRSAQMAPWAGMADDPCRAAGRRGDRPGRVPGDDGGPHRRRSRPVMAGGARRGRRRCRAAARACQSRGTAARARAPGERARHPAFGARCDPRRRSGGVVAGDLGPADLRRSRVAAVRPAGGAVGRPPAGEGGGRLVPARRPGDRVRRPDQVPATTVRPDSGGRAVEGEAQRGPASLVRRALRPSRRRRRRHEPDPARRVEPPRASSAGHRRSAGTRVPRGSSAGGAVARCRRRRRRVAAPRRRRRGHASTAGSSAAGEAGGQV</sequence>